<reference evidence="2" key="1">
    <citation type="journal article" date="2020" name="Stud. Mycol.">
        <title>101 Dothideomycetes genomes: a test case for predicting lifestyles and emergence of pathogens.</title>
        <authorList>
            <person name="Haridas S."/>
            <person name="Albert R."/>
            <person name="Binder M."/>
            <person name="Bloem J."/>
            <person name="Labutti K."/>
            <person name="Salamov A."/>
            <person name="Andreopoulos B."/>
            <person name="Baker S."/>
            <person name="Barry K."/>
            <person name="Bills G."/>
            <person name="Bluhm B."/>
            <person name="Cannon C."/>
            <person name="Castanera R."/>
            <person name="Culley D."/>
            <person name="Daum C."/>
            <person name="Ezra D."/>
            <person name="Gonzalez J."/>
            <person name="Henrissat B."/>
            <person name="Kuo A."/>
            <person name="Liang C."/>
            <person name="Lipzen A."/>
            <person name="Lutzoni F."/>
            <person name="Magnuson J."/>
            <person name="Mondo S."/>
            <person name="Nolan M."/>
            <person name="Ohm R."/>
            <person name="Pangilinan J."/>
            <person name="Park H.-J."/>
            <person name="Ramirez L."/>
            <person name="Alfaro M."/>
            <person name="Sun H."/>
            <person name="Tritt A."/>
            <person name="Yoshinaga Y."/>
            <person name="Zwiers L.-H."/>
            <person name="Turgeon B."/>
            <person name="Goodwin S."/>
            <person name="Spatafora J."/>
            <person name="Crous P."/>
            <person name="Grigoriev I."/>
        </authorList>
    </citation>
    <scope>NUCLEOTIDE SEQUENCE</scope>
    <source>
        <strain evidence="2">CBS 116435</strain>
    </source>
</reference>
<organism evidence="2 3">
    <name type="scientific">Polychaeton citri CBS 116435</name>
    <dbReference type="NCBI Taxonomy" id="1314669"/>
    <lineage>
        <taxon>Eukaryota</taxon>
        <taxon>Fungi</taxon>
        <taxon>Dikarya</taxon>
        <taxon>Ascomycota</taxon>
        <taxon>Pezizomycotina</taxon>
        <taxon>Dothideomycetes</taxon>
        <taxon>Dothideomycetidae</taxon>
        <taxon>Capnodiales</taxon>
        <taxon>Capnodiaceae</taxon>
        <taxon>Polychaeton</taxon>
    </lineage>
</organism>
<comment type="caution">
    <text evidence="2">The sequence shown here is derived from an EMBL/GenBank/DDBJ whole genome shotgun (WGS) entry which is preliminary data.</text>
</comment>
<evidence type="ECO:0000313" key="3">
    <source>
        <dbReference type="Proteomes" id="UP000799441"/>
    </source>
</evidence>
<name>A0A9P4QCM0_9PEZI</name>
<sequence>LQYQRAVKILFFLSGPVVALSFVNFVWTLISLVITLLSQPVRLCAKRLSFGTQLAGLLGPALNLQLRAVYTPLPPHVNEDGSYNTGWLILVQLLSPFVSIGVALTSWVVAMYWVLAAIVGEPDPAVTEKRDDGRETCLALRKWWEKWLARAL</sequence>
<feature type="transmembrane region" description="Helical" evidence="1">
    <location>
        <begin position="86"/>
        <end position="115"/>
    </location>
</feature>
<keyword evidence="1" id="KW-0812">Transmembrane</keyword>
<proteinExistence type="predicted"/>
<evidence type="ECO:0000256" key="1">
    <source>
        <dbReference type="SAM" id="Phobius"/>
    </source>
</evidence>
<feature type="transmembrane region" description="Helical" evidence="1">
    <location>
        <begin position="12"/>
        <end position="36"/>
    </location>
</feature>
<keyword evidence="1" id="KW-1133">Transmembrane helix</keyword>
<evidence type="ECO:0000313" key="2">
    <source>
        <dbReference type="EMBL" id="KAF2722344.1"/>
    </source>
</evidence>
<dbReference type="Proteomes" id="UP000799441">
    <property type="component" value="Unassembled WGS sequence"/>
</dbReference>
<protein>
    <submittedName>
        <fullName evidence="2">Uncharacterized protein</fullName>
    </submittedName>
</protein>
<gene>
    <name evidence="2" type="ORF">K431DRAFT_195679</name>
</gene>
<accession>A0A9P4QCM0</accession>
<keyword evidence="3" id="KW-1185">Reference proteome</keyword>
<dbReference type="OrthoDB" id="5420214at2759"/>
<dbReference type="EMBL" id="MU003783">
    <property type="protein sequence ID" value="KAF2722344.1"/>
    <property type="molecule type" value="Genomic_DNA"/>
</dbReference>
<feature type="non-terminal residue" evidence="2">
    <location>
        <position position="152"/>
    </location>
</feature>
<feature type="non-terminal residue" evidence="2">
    <location>
        <position position="1"/>
    </location>
</feature>
<dbReference type="AlphaFoldDB" id="A0A9P4QCM0"/>
<keyword evidence="1" id="KW-0472">Membrane</keyword>